<evidence type="ECO:0000313" key="6">
    <source>
        <dbReference type="EMBL" id="MCL7045236.1"/>
    </source>
</evidence>
<dbReference type="InterPro" id="IPR036093">
    <property type="entry name" value="NAC_dom_sf"/>
</dbReference>
<keyword evidence="1" id="KW-0805">Transcription regulation</keyword>
<dbReference type="PROSITE" id="PS51005">
    <property type="entry name" value="NAC"/>
    <property type="match status" value="1"/>
</dbReference>
<sequence>MEEYEENHQVAAANHHQYQHEIIMEERDDNHCDYSNQELLVLDQDQLGDHQYHAPDQVHYPMWIPPGFVFEPSELEILYCYLKPKIHNPMLKFDVPLREAEIYQNHPQDLLVGTEDNSAYFFTRRTTKGCNKASRTVAGYGYWRMSSTTKTITDGLMPVGEKSSLVFHTGTQSDKDKKQTKTNWLMKEYRTKNNGDEWVLCHIYLKKGGNRLGSVSSPK</sequence>
<comment type="caution">
    <text evidence="6">The sequence shown here is derived from an EMBL/GenBank/DDBJ whole genome shotgun (WGS) entry which is preliminary data.</text>
</comment>
<keyword evidence="4" id="KW-0539">Nucleus</keyword>
<evidence type="ECO:0000259" key="5">
    <source>
        <dbReference type="PROSITE" id="PS51005"/>
    </source>
</evidence>
<dbReference type="GO" id="GO:0006355">
    <property type="term" value="P:regulation of DNA-templated transcription"/>
    <property type="evidence" value="ECO:0007669"/>
    <property type="project" value="InterPro"/>
</dbReference>
<keyword evidence="3" id="KW-0804">Transcription</keyword>
<evidence type="ECO:0000313" key="7">
    <source>
        <dbReference type="Proteomes" id="UP001177140"/>
    </source>
</evidence>
<gene>
    <name evidence="6" type="ORF">MKW94_008616</name>
</gene>
<feature type="domain" description="NAC" evidence="5">
    <location>
        <begin position="64"/>
        <end position="206"/>
    </location>
</feature>
<evidence type="ECO:0000256" key="3">
    <source>
        <dbReference type="ARBA" id="ARBA00023163"/>
    </source>
</evidence>
<organism evidence="6 7">
    <name type="scientific">Papaver nudicaule</name>
    <name type="common">Iceland poppy</name>
    <dbReference type="NCBI Taxonomy" id="74823"/>
    <lineage>
        <taxon>Eukaryota</taxon>
        <taxon>Viridiplantae</taxon>
        <taxon>Streptophyta</taxon>
        <taxon>Embryophyta</taxon>
        <taxon>Tracheophyta</taxon>
        <taxon>Spermatophyta</taxon>
        <taxon>Magnoliopsida</taxon>
        <taxon>Ranunculales</taxon>
        <taxon>Papaveraceae</taxon>
        <taxon>Papaveroideae</taxon>
        <taxon>Papaver</taxon>
    </lineage>
</organism>
<dbReference type="PANTHER" id="PTHR31719">
    <property type="entry name" value="NAC TRANSCRIPTION FACTOR 56"/>
    <property type="match status" value="1"/>
</dbReference>
<keyword evidence="2" id="KW-0238">DNA-binding</keyword>
<dbReference type="Pfam" id="PF02365">
    <property type="entry name" value="NAM"/>
    <property type="match status" value="1"/>
</dbReference>
<protein>
    <recommendedName>
        <fullName evidence="5">NAC domain-containing protein</fullName>
    </recommendedName>
</protein>
<evidence type="ECO:0000256" key="1">
    <source>
        <dbReference type="ARBA" id="ARBA00023015"/>
    </source>
</evidence>
<dbReference type="GO" id="GO:0003677">
    <property type="term" value="F:DNA binding"/>
    <property type="evidence" value="ECO:0007669"/>
    <property type="project" value="UniProtKB-KW"/>
</dbReference>
<dbReference type="EMBL" id="JAJJMA010267457">
    <property type="protein sequence ID" value="MCL7045236.1"/>
    <property type="molecule type" value="Genomic_DNA"/>
</dbReference>
<evidence type="ECO:0000256" key="4">
    <source>
        <dbReference type="ARBA" id="ARBA00023242"/>
    </source>
</evidence>
<dbReference type="AlphaFoldDB" id="A0AA41VPS0"/>
<dbReference type="PANTHER" id="PTHR31719:SF94">
    <property type="entry name" value="PROTEIN ATAF2"/>
    <property type="match status" value="1"/>
</dbReference>
<dbReference type="Proteomes" id="UP001177140">
    <property type="component" value="Unassembled WGS sequence"/>
</dbReference>
<reference evidence="6" key="1">
    <citation type="submission" date="2022-03" db="EMBL/GenBank/DDBJ databases">
        <title>A functionally conserved STORR gene fusion in Papaver species that diverged 16.8 million years ago.</title>
        <authorList>
            <person name="Catania T."/>
        </authorList>
    </citation>
    <scope>NUCLEOTIDE SEQUENCE</scope>
    <source>
        <strain evidence="6">S-191538</strain>
    </source>
</reference>
<keyword evidence="7" id="KW-1185">Reference proteome</keyword>
<name>A0AA41VPS0_PAPNU</name>
<dbReference type="InterPro" id="IPR003441">
    <property type="entry name" value="NAC-dom"/>
</dbReference>
<accession>A0AA41VPS0</accession>
<proteinExistence type="predicted"/>
<dbReference type="Gene3D" id="2.170.150.80">
    <property type="entry name" value="NAC domain"/>
    <property type="match status" value="1"/>
</dbReference>
<dbReference type="SUPFAM" id="SSF101941">
    <property type="entry name" value="NAC domain"/>
    <property type="match status" value="1"/>
</dbReference>
<evidence type="ECO:0000256" key="2">
    <source>
        <dbReference type="ARBA" id="ARBA00023125"/>
    </source>
</evidence>